<dbReference type="SUPFAM" id="SSF47473">
    <property type="entry name" value="EF-hand"/>
    <property type="match status" value="1"/>
</dbReference>
<proteinExistence type="predicted"/>
<evidence type="ECO:0000259" key="3">
    <source>
        <dbReference type="PROSITE" id="PS50222"/>
    </source>
</evidence>
<feature type="compositionally biased region" description="Basic and acidic residues" evidence="2">
    <location>
        <begin position="812"/>
        <end position="827"/>
    </location>
</feature>
<accession>A0A914A4Z5</accession>
<keyword evidence="5" id="KW-1185">Reference proteome</keyword>
<dbReference type="GO" id="GO:0005509">
    <property type="term" value="F:calcium ion binding"/>
    <property type="evidence" value="ECO:0007669"/>
    <property type="project" value="InterPro"/>
</dbReference>
<dbReference type="RefSeq" id="XP_038058878.1">
    <property type="nucleotide sequence ID" value="XM_038202950.1"/>
</dbReference>
<feature type="compositionally biased region" description="Basic and acidic residues" evidence="2">
    <location>
        <begin position="689"/>
        <end position="703"/>
    </location>
</feature>
<feature type="region of interest" description="Disordered" evidence="2">
    <location>
        <begin position="456"/>
        <end position="840"/>
    </location>
</feature>
<feature type="compositionally biased region" description="Basic and acidic residues" evidence="2">
    <location>
        <begin position="73"/>
        <end position="82"/>
    </location>
</feature>
<dbReference type="InterPro" id="IPR002048">
    <property type="entry name" value="EF_hand_dom"/>
</dbReference>
<feature type="compositionally biased region" description="Basic and acidic residues" evidence="2">
    <location>
        <begin position="625"/>
        <end position="679"/>
    </location>
</feature>
<dbReference type="CTD" id="374786"/>
<keyword evidence="1" id="KW-0106">Calcium</keyword>
<dbReference type="SUPFAM" id="SSF55781">
    <property type="entry name" value="GAF domain-like"/>
    <property type="match status" value="1"/>
</dbReference>
<feature type="compositionally biased region" description="Basic and acidic residues" evidence="2">
    <location>
        <begin position="252"/>
        <end position="274"/>
    </location>
</feature>
<dbReference type="CDD" id="cd00051">
    <property type="entry name" value="EFh"/>
    <property type="match status" value="1"/>
</dbReference>
<dbReference type="OMA" id="KNDYNGS"/>
<evidence type="ECO:0000313" key="4">
    <source>
        <dbReference type="EnsemblMetazoa" id="XP_038058878.1"/>
    </source>
</evidence>
<feature type="compositionally biased region" description="Low complexity" evidence="2">
    <location>
        <begin position="28"/>
        <end position="39"/>
    </location>
</feature>
<feature type="compositionally biased region" description="Low complexity" evidence="2">
    <location>
        <begin position="828"/>
        <end position="837"/>
    </location>
</feature>
<feature type="compositionally biased region" description="Low complexity" evidence="2">
    <location>
        <begin position="730"/>
        <end position="769"/>
    </location>
</feature>
<feature type="compositionally biased region" description="Basic and acidic residues" evidence="2">
    <location>
        <begin position="466"/>
        <end position="484"/>
    </location>
</feature>
<dbReference type="InterPro" id="IPR018247">
    <property type="entry name" value="EF_Hand_1_Ca_BS"/>
</dbReference>
<dbReference type="RefSeq" id="XP_038058879.1">
    <property type="nucleotide sequence ID" value="XM_038202951.1"/>
</dbReference>
<dbReference type="PANTHER" id="PTHR46788">
    <property type="entry name" value="EF-HAND CALCIUM-BINDING DOMAIN-CONTAINING PROTEIN 5"/>
    <property type="match status" value="1"/>
</dbReference>
<feature type="domain" description="EF-hand" evidence="3">
    <location>
        <begin position="908"/>
        <end position="943"/>
    </location>
</feature>
<dbReference type="PROSITE" id="PS50222">
    <property type="entry name" value="EF_HAND_2"/>
    <property type="match status" value="1"/>
</dbReference>
<protein>
    <recommendedName>
        <fullName evidence="3">EF-hand domain-containing protein</fullName>
    </recommendedName>
</protein>
<evidence type="ECO:0000256" key="2">
    <source>
        <dbReference type="SAM" id="MobiDB-lite"/>
    </source>
</evidence>
<organism evidence="4 5">
    <name type="scientific">Patiria miniata</name>
    <name type="common">Bat star</name>
    <name type="synonym">Asterina miniata</name>
    <dbReference type="NCBI Taxonomy" id="46514"/>
    <lineage>
        <taxon>Eukaryota</taxon>
        <taxon>Metazoa</taxon>
        <taxon>Echinodermata</taxon>
        <taxon>Eleutherozoa</taxon>
        <taxon>Asterozoa</taxon>
        <taxon>Asteroidea</taxon>
        <taxon>Valvatacea</taxon>
        <taxon>Valvatida</taxon>
        <taxon>Asterinidae</taxon>
        <taxon>Patiria</taxon>
    </lineage>
</organism>
<evidence type="ECO:0000256" key="1">
    <source>
        <dbReference type="ARBA" id="ARBA00022837"/>
    </source>
</evidence>
<sequence length="1557" mass="174898">MANAETVSPLPGSAGMGRRMYSDPRPPSQGGSRPSSRVGFQVSESPRPHSRQGSGGRVPHPPGQSPDRTVSPVRERPLSVRSLREKTEMADFLTPMVKSAVRRWKRFHEQRVREKYLQRKSEKKLQVDVVREEKKRLARRIPVDTLALEWLNDNHITVDARAYLLDKLLPTLILGIEKLLMEAEKRGLAESNEADPNFNPINFLGQYLMRNNPRYSNFPEASPYIRGLREVTEELKKHVFSFEDNKLAKIKADARRRREEQERQSRMRNEERQQRSARLRQNYQEWLIDDDGMIELQVLQTAVRSFADVVEGLPDDVRKAAQVSELFIKEKTSTEKVGADDFVQYLKKYITNMSPTLFNELMGHLQRCAAAYRRAAILEARREILIRLFDACDRAGVGSIDRHRVLGLFDNFWDNSQWAVKRYLRNPRKWPVVELDEVTDELDSISEDSFVRSLPGTPAAGSIAKGLDRKPATAEKKPEPKPSDEVPTEVSSEDVISATGEKLNIGGASEDVTEALEKVLEEDKAAEEQKIEEQLPEETKADEKEPTVPAETAESVKDTAEEAKPEGQAEKPADVEEVKAIDQTAEPSADQEKEQAAETTEESAEQVVEAVGQVVEPSTELAEEPSAKPVDEPSAKPIDETSAKPVDEPSEKPVDEPSAKPDDEPSAKPDEEPSTKPVEEPSAMPVEEPSSKPVEEPSSKPVEEPATDSASQEGEPMVEPSAKPVEGASAEQATAQEPNEPAPAAAEAVSESVGAEPTGAVPEPAATEATKAEEQKVEETPEIVKPAAGEKEAVAETVAETSPGSEKQGVTFHRDTVETTGKSDHSSIKSPTKTPTSHRCGSVATSIFDENLLNSSQFVQIVEAFLGESPPEEVVQQLLKYLGEGYIETEEEKYLRLQKSRREAQSAKRKLMLEQLFEKWDNDGSGYLDLEELHSVMSKFKENMEAKIMQKAKTIMMKEEYDNRLSKREFKAYIEAVCSMLPGGEDNFDPLIEFLMTSIERSYEERIRGQARKKWLNMIISSAETSGASLQPVYKCVFNSLFKDAEQHGRGKRISANIGMLEHNDSSPARGPTCLRYVASTPDDAHFMLNKILFRDMKGISFTSVDTGKPIHVPRVQNHGNIMFWNPDRSEEKYKKLSIDEYDPTRDRQGSFIVIPLKDHRKRVFGVLGVDTLNDPQEKSIFITHEISFFQGVAKAFSSAHQYVDIRKKTLRITESALAWIHRRSPHVLEINVYIVEPDEKEVNAAIRRRRISGKSKKIQGYLNEEAAKQIEDIVLRRMMTTDRHGNITTHENPSKLERKENLFRDYLFKCVDNSDTVSADAYGQRHTAFPLRDPDGRAVALIDLSIGELKQLPGHENKEVQRMLKLLQSAHKEVSMESEGGDRTIVLEAEKGSEESRIDIMFDRIMLTDLRETVGKLNSRAFAELKSYKDPPKVIHDILVSVLTLFYQDKSEEGELESWNTCKQFVNQELIRKIEEFDPTASDTITAVSKISSRLKEVPHGAVAKHGSLPAQNLYNWAFVCLSLLEHTSKMQETHKPSILTPPPSAENYDGGAIEM</sequence>
<feature type="compositionally biased region" description="Basic and acidic residues" evidence="2">
    <location>
        <begin position="554"/>
        <end position="580"/>
    </location>
</feature>
<dbReference type="Gene3D" id="1.20.920.20">
    <property type="match status" value="1"/>
</dbReference>
<dbReference type="PROSITE" id="PS00018">
    <property type="entry name" value="EF_HAND_1"/>
    <property type="match status" value="1"/>
</dbReference>
<dbReference type="Gene3D" id="1.10.238.10">
    <property type="entry name" value="EF-hand"/>
    <property type="match status" value="1"/>
</dbReference>
<feature type="region of interest" description="Disordered" evidence="2">
    <location>
        <begin position="252"/>
        <end position="276"/>
    </location>
</feature>
<feature type="compositionally biased region" description="Low complexity" evidence="2">
    <location>
        <begin position="605"/>
        <end position="616"/>
    </location>
</feature>
<feature type="region of interest" description="Disordered" evidence="2">
    <location>
        <begin position="1"/>
        <end position="82"/>
    </location>
</feature>
<dbReference type="EnsemblMetazoa" id="XM_038202951.1">
    <property type="protein sequence ID" value="XP_038058879.1"/>
    <property type="gene ID" value="LOC119730168"/>
</dbReference>
<dbReference type="SMART" id="SM00054">
    <property type="entry name" value="EFh"/>
    <property type="match status" value="1"/>
</dbReference>
<evidence type="ECO:0000313" key="5">
    <source>
        <dbReference type="Proteomes" id="UP000887568"/>
    </source>
</evidence>
<feature type="compositionally biased region" description="Basic and acidic residues" evidence="2">
    <location>
        <begin position="515"/>
        <end position="546"/>
    </location>
</feature>
<dbReference type="CDD" id="cd22968">
    <property type="entry name" value="DD_EFCAB5"/>
    <property type="match status" value="1"/>
</dbReference>
<feature type="compositionally biased region" description="Basic and acidic residues" evidence="2">
    <location>
        <begin position="770"/>
        <end position="779"/>
    </location>
</feature>
<feature type="region of interest" description="Disordered" evidence="2">
    <location>
        <begin position="1534"/>
        <end position="1557"/>
    </location>
</feature>
<dbReference type="PANTHER" id="PTHR46788:SF1">
    <property type="entry name" value="EF-HAND CALCIUM-BINDING DOMAIN-CONTAINING PROTEIN 5"/>
    <property type="match status" value="1"/>
</dbReference>
<dbReference type="InterPro" id="IPR011992">
    <property type="entry name" value="EF-hand-dom_pair"/>
</dbReference>
<name>A0A914A4Z5_PATMI</name>
<dbReference type="Gene3D" id="1.20.890.10">
    <property type="entry name" value="cAMP-dependent protein kinase regulatory subunit, dimerization-anchoring domain"/>
    <property type="match status" value="1"/>
</dbReference>
<dbReference type="EnsemblMetazoa" id="XM_038202950.1">
    <property type="protein sequence ID" value="XP_038058878.1"/>
    <property type="gene ID" value="LOC119730168"/>
</dbReference>
<dbReference type="Proteomes" id="UP000887568">
    <property type="component" value="Unplaced"/>
</dbReference>
<dbReference type="OrthoDB" id="199400at2759"/>
<dbReference type="GeneID" id="119730168"/>
<reference evidence="4" key="1">
    <citation type="submission" date="2022-11" db="UniProtKB">
        <authorList>
            <consortium name="EnsemblMetazoa"/>
        </authorList>
    </citation>
    <scope>IDENTIFICATION</scope>
</reference>